<gene>
    <name evidence="1" type="ordered locus">Echvi_2284</name>
</gene>
<dbReference type="AlphaFoldDB" id="L0FZ28"/>
<proteinExistence type="predicted"/>
<dbReference type="KEGG" id="evi:Echvi_2284"/>
<evidence type="ECO:0000313" key="1">
    <source>
        <dbReference type="EMBL" id="AGA78532.1"/>
    </source>
</evidence>
<organism evidence="1 2">
    <name type="scientific">Echinicola vietnamensis (strain DSM 17526 / LMG 23754 / KMM 6221)</name>
    <dbReference type="NCBI Taxonomy" id="926556"/>
    <lineage>
        <taxon>Bacteria</taxon>
        <taxon>Pseudomonadati</taxon>
        <taxon>Bacteroidota</taxon>
        <taxon>Cytophagia</taxon>
        <taxon>Cytophagales</taxon>
        <taxon>Cyclobacteriaceae</taxon>
        <taxon>Echinicola</taxon>
    </lineage>
</organism>
<protein>
    <submittedName>
        <fullName evidence="1">Uncharacterized protein</fullName>
    </submittedName>
</protein>
<evidence type="ECO:0000313" key="2">
    <source>
        <dbReference type="Proteomes" id="UP000010796"/>
    </source>
</evidence>
<accession>L0FZ28</accession>
<dbReference type="HOGENOM" id="CLU_3215475_0_0_10"/>
<dbReference type="STRING" id="926556.Echvi_2284"/>
<dbReference type="Proteomes" id="UP000010796">
    <property type="component" value="Chromosome"/>
</dbReference>
<reference evidence="2" key="1">
    <citation type="submission" date="2012-02" db="EMBL/GenBank/DDBJ databases">
        <title>The complete genome of Echinicola vietnamensis DSM 17526.</title>
        <authorList>
            <person name="Lucas S."/>
            <person name="Copeland A."/>
            <person name="Lapidus A."/>
            <person name="Glavina del Rio T."/>
            <person name="Dalin E."/>
            <person name="Tice H."/>
            <person name="Bruce D."/>
            <person name="Goodwin L."/>
            <person name="Pitluck S."/>
            <person name="Peters L."/>
            <person name="Ovchinnikova G."/>
            <person name="Teshima H."/>
            <person name="Kyrpides N."/>
            <person name="Mavromatis K."/>
            <person name="Ivanova N."/>
            <person name="Brettin T."/>
            <person name="Detter J.C."/>
            <person name="Han C."/>
            <person name="Larimer F."/>
            <person name="Land M."/>
            <person name="Hauser L."/>
            <person name="Markowitz V."/>
            <person name="Cheng J.-F."/>
            <person name="Hugenholtz P."/>
            <person name="Woyke T."/>
            <person name="Wu D."/>
            <person name="Brambilla E."/>
            <person name="Klenk H.-P."/>
            <person name="Eisen J.A."/>
        </authorList>
    </citation>
    <scope>NUCLEOTIDE SEQUENCE [LARGE SCALE GENOMIC DNA]</scope>
    <source>
        <strain evidence="2">DSM 17526 / LMG 23754 / KMM 6221</strain>
    </source>
</reference>
<dbReference type="EMBL" id="CP003346">
    <property type="protein sequence ID" value="AGA78532.1"/>
    <property type="molecule type" value="Genomic_DNA"/>
</dbReference>
<keyword evidence="2" id="KW-1185">Reference proteome</keyword>
<name>L0FZ28_ECHVK</name>
<sequence length="44" mass="5381">MTNLPFHRFFLIPYRISLAYAMQLLYCYAKSLNQKLKDIKYHVQ</sequence>